<protein>
    <submittedName>
        <fullName evidence="2">DUF2344 domain-containing protein</fullName>
    </submittedName>
</protein>
<evidence type="ECO:0000313" key="3">
    <source>
        <dbReference type="Proteomes" id="UP000284676"/>
    </source>
</evidence>
<dbReference type="EMBL" id="QRHL01000001">
    <property type="protein sequence ID" value="RHF74866.1"/>
    <property type="molecule type" value="Genomic_DNA"/>
</dbReference>
<accession>A0A414Q244</accession>
<evidence type="ECO:0000313" key="2">
    <source>
        <dbReference type="EMBL" id="RHF74866.1"/>
    </source>
</evidence>
<dbReference type="AlphaFoldDB" id="A0A414Q244"/>
<comment type="caution">
    <text evidence="2">The sequence shown here is derived from an EMBL/GenBank/DDBJ whole genome shotgun (WGS) entry which is preliminary data.</text>
</comment>
<organism evidence="2 3">
    <name type="scientific">Fusobacterium mortiferum</name>
    <dbReference type="NCBI Taxonomy" id="850"/>
    <lineage>
        <taxon>Bacteria</taxon>
        <taxon>Fusobacteriati</taxon>
        <taxon>Fusobacteriota</taxon>
        <taxon>Fusobacteriia</taxon>
        <taxon>Fusobacteriales</taxon>
        <taxon>Fusobacteriaceae</taxon>
        <taxon>Fusobacterium</taxon>
    </lineage>
</organism>
<dbReference type="Pfam" id="PF10105">
    <property type="entry name" value="DUF2344"/>
    <property type="match status" value="1"/>
</dbReference>
<feature type="domain" description="DUF2344" evidence="1">
    <location>
        <begin position="4"/>
        <end position="168"/>
    </location>
</feature>
<proteinExistence type="predicted"/>
<name>A0A414Q244_FUSMR</name>
<dbReference type="InterPro" id="IPR018768">
    <property type="entry name" value="DUF2344"/>
</dbReference>
<dbReference type="Proteomes" id="UP000284676">
    <property type="component" value="Unassembled WGS sequence"/>
</dbReference>
<gene>
    <name evidence="2" type="ORF">DW663_00305</name>
</gene>
<dbReference type="RefSeq" id="WP_117709038.1">
    <property type="nucleotide sequence ID" value="NZ_CAEUHP010000001.1"/>
</dbReference>
<sequence length="197" mass="23191">MKKRVYFDKYGEMKFISHLDLLRFFERLFNKAEIPVKYSEGFHPRPKMSFGSPISLGTEAYNEIMDFETDAEISNEEVVKRLNESPVLGFKVHKVEEVPRKSSIMEEFTNMLYTVEGSQEDMDKLEKLFNRNEILEVREKKGKTVTRNLKERLKTFSREGNKISMEIINTSPNSYLEMVGIEQQNVQIKRLGYKINN</sequence>
<dbReference type="NCBIfam" id="TIGR03936">
    <property type="entry name" value="sam_1_link_chp"/>
    <property type="match status" value="1"/>
</dbReference>
<evidence type="ECO:0000259" key="1">
    <source>
        <dbReference type="Pfam" id="PF10105"/>
    </source>
</evidence>
<reference evidence="2 3" key="1">
    <citation type="submission" date="2018-08" db="EMBL/GenBank/DDBJ databases">
        <title>A genome reference for cultivated species of the human gut microbiota.</title>
        <authorList>
            <person name="Zou Y."/>
            <person name="Xue W."/>
            <person name="Luo G."/>
        </authorList>
    </citation>
    <scope>NUCLEOTIDE SEQUENCE [LARGE SCALE GENOMIC DNA]</scope>
    <source>
        <strain evidence="2 3">AM25-1</strain>
    </source>
</reference>